<comment type="caution">
    <text evidence="10">The sequence shown here is derived from an EMBL/GenBank/DDBJ whole genome shotgun (WGS) entry which is preliminary data.</text>
</comment>
<dbReference type="PANTHER" id="PTHR21039">
    <property type="entry name" value="HISTIDINOL PHOSPHATASE-RELATED"/>
    <property type="match status" value="1"/>
</dbReference>
<dbReference type="EMBL" id="JAJEQF010000017">
    <property type="protein sequence ID" value="MCC2167655.1"/>
    <property type="molecule type" value="Genomic_DNA"/>
</dbReference>
<comment type="similarity">
    <text evidence="2 8">Belongs to the PHP hydrolase family. HisK subfamily.</text>
</comment>
<dbReference type="GO" id="GO:0000105">
    <property type="term" value="P:L-histidine biosynthetic process"/>
    <property type="evidence" value="ECO:0007669"/>
    <property type="project" value="UniProtKB-UniRule"/>
</dbReference>
<evidence type="ECO:0000256" key="7">
    <source>
        <dbReference type="ARBA" id="ARBA00049158"/>
    </source>
</evidence>
<keyword evidence="4 8" id="KW-0028">Amino-acid biosynthesis</keyword>
<evidence type="ECO:0000313" key="10">
    <source>
        <dbReference type="EMBL" id="MCC2167655.1"/>
    </source>
</evidence>
<proteinExistence type="inferred from homology"/>
<keyword evidence="5 8" id="KW-0378">Hydrolase</keyword>
<dbReference type="GO" id="GO:0004401">
    <property type="term" value="F:histidinol-phosphatase activity"/>
    <property type="evidence" value="ECO:0007669"/>
    <property type="project" value="UniProtKB-UniRule"/>
</dbReference>
<dbReference type="Gene3D" id="3.20.20.140">
    <property type="entry name" value="Metal-dependent hydrolases"/>
    <property type="match status" value="1"/>
</dbReference>
<evidence type="ECO:0000256" key="8">
    <source>
        <dbReference type="RuleBase" id="RU366003"/>
    </source>
</evidence>
<dbReference type="InterPro" id="IPR004013">
    <property type="entry name" value="PHP_dom"/>
</dbReference>
<dbReference type="RefSeq" id="WP_308728217.1">
    <property type="nucleotide sequence ID" value="NZ_JAJEQF010000017.1"/>
</dbReference>
<evidence type="ECO:0000313" key="11">
    <source>
        <dbReference type="Proteomes" id="UP001199355"/>
    </source>
</evidence>
<feature type="domain" description="PHP" evidence="9">
    <location>
        <begin position="6"/>
        <end position="190"/>
    </location>
</feature>
<organism evidence="10 11">
    <name type="scientific">Gallintestinimicrobium propionicum</name>
    <dbReference type="NCBI Taxonomy" id="2981770"/>
    <lineage>
        <taxon>Bacteria</taxon>
        <taxon>Bacillati</taxon>
        <taxon>Bacillota</taxon>
        <taxon>Clostridia</taxon>
        <taxon>Lachnospirales</taxon>
        <taxon>Lachnospiraceae</taxon>
        <taxon>Gallintestinimicrobium</taxon>
    </lineage>
</organism>
<evidence type="ECO:0000256" key="3">
    <source>
        <dbReference type="ARBA" id="ARBA00013085"/>
    </source>
</evidence>
<keyword evidence="11" id="KW-1185">Reference proteome</keyword>
<evidence type="ECO:0000256" key="1">
    <source>
        <dbReference type="ARBA" id="ARBA00004970"/>
    </source>
</evidence>
<evidence type="ECO:0000256" key="6">
    <source>
        <dbReference type="ARBA" id="ARBA00023102"/>
    </source>
</evidence>
<reference evidence="10 11" key="1">
    <citation type="submission" date="2021-10" db="EMBL/GenBank/DDBJ databases">
        <title>Anaerobic single-cell dispensing facilitates the cultivation of human gut bacteria.</title>
        <authorList>
            <person name="Afrizal A."/>
        </authorList>
    </citation>
    <scope>NUCLEOTIDE SEQUENCE [LARGE SCALE GENOMIC DNA]</scope>
    <source>
        <strain evidence="10 11">CLA-AA-H244</strain>
    </source>
</reference>
<sequence>MKKTNYHTHTKRCMHANGTDADYVKAALDAGLDVLGFSDHGPFPDNRFDFRMPYADLDEYLTCIDALRPTVSFPILKGLEIEYCPDSLDYYSFLFKEKKLDYLLLGQHYYQDDDGSYISAFSTPEKIGTRGYIKYARSVKEALETGYFPILAHPDVFFNNPYSWDDNCEEACDIILNAAIQTGTVLEFNANGIRKGIQLLGNDRRWPYPYPNFWKKVAKTSIPVLIGSDCHDPASMWDSCVEEAYRIAAEWNLSDNLTDTF</sequence>
<dbReference type="Proteomes" id="UP001199355">
    <property type="component" value="Unassembled WGS sequence"/>
</dbReference>
<dbReference type="InterPro" id="IPR010140">
    <property type="entry name" value="Histidinol_P_phosphatase_HisJ"/>
</dbReference>
<dbReference type="AlphaFoldDB" id="A0AAE3DKX5"/>
<dbReference type="EC" id="3.1.3.15" evidence="3 8"/>
<keyword evidence="6 8" id="KW-0368">Histidine biosynthesis</keyword>
<evidence type="ECO:0000256" key="5">
    <source>
        <dbReference type="ARBA" id="ARBA00022801"/>
    </source>
</evidence>
<gene>
    <name evidence="10" type="ORF">LKD45_08125</name>
</gene>
<name>A0AAE3DKX5_9FIRM</name>
<dbReference type="CDD" id="cd12110">
    <property type="entry name" value="PHP_HisPPase_Hisj_like"/>
    <property type="match status" value="1"/>
</dbReference>
<dbReference type="Pfam" id="PF02811">
    <property type="entry name" value="PHP"/>
    <property type="match status" value="1"/>
</dbReference>
<evidence type="ECO:0000256" key="4">
    <source>
        <dbReference type="ARBA" id="ARBA00022605"/>
    </source>
</evidence>
<dbReference type="InterPro" id="IPR016195">
    <property type="entry name" value="Pol/histidinol_Pase-like"/>
</dbReference>
<dbReference type="SUPFAM" id="SSF89550">
    <property type="entry name" value="PHP domain-like"/>
    <property type="match status" value="1"/>
</dbReference>
<evidence type="ECO:0000259" key="9">
    <source>
        <dbReference type="Pfam" id="PF02811"/>
    </source>
</evidence>
<comment type="catalytic activity">
    <reaction evidence="7 8">
        <text>L-histidinol phosphate + H2O = L-histidinol + phosphate</text>
        <dbReference type="Rhea" id="RHEA:14465"/>
        <dbReference type="ChEBI" id="CHEBI:15377"/>
        <dbReference type="ChEBI" id="CHEBI:43474"/>
        <dbReference type="ChEBI" id="CHEBI:57699"/>
        <dbReference type="ChEBI" id="CHEBI:57980"/>
        <dbReference type="EC" id="3.1.3.15"/>
    </reaction>
</comment>
<dbReference type="GO" id="GO:0005737">
    <property type="term" value="C:cytoplasm"/>
    <property type="evidence" value="ECO:0007669"/>
    <property type="project" value="TreeGrafter"/>
</dbReference>
<protein>
    <recommendedName>
        <fullName evidence="3 8">Histidinol-phosphatase</fullName>
        <shortName evidence="8">HolPase</shortName>
        <ecNumber evidence="3 8">3.1.3.15</ecNumber>
    </recommendedName>
</protein>
<accession>A0AAE3DKX5</accession>
<comment type="pathway">
    <text evidence="1 8">Amino-acid biosynthesis; L-histidine biosynthesis; L-histidine from 5-phospho-alpha-D-ribose 1-diphosphate: step 8/9.</text>
</comment>
<evidence type="ECO:0000256" key="2">
    <source>
        <dbReference type="ARBA" id="ARBA00009152"/>
    </source>
</evidence>
<dbReference type="PANTHER" id="PTHR21039:SF0">
    <property type="entry name" value="HISTIDINOL-PHOSPHATASE"/>
    <property type="match status" value="1"/>
</dbReference>